<keyword evidence="3" id="KW-1185">Reference proteome</keyword>
<dbReference type="GO" id="GO:0016874">
    <property type="term" value="F:ligase activity"/>
    <property type="evidence" value="ECO:0007669"/>
    <property type="project" value="UniProtKB-KW"/>
</dbReference>
<dbReference type="RefSeq" id="WP_036451326.1">
    <property type="nucleotide sequence ID" value="NZ_AWQU01000044.1"/>
</dbReference>
<dbReference type="Pfam" id="PF04127">
    <property type="entry name" value="DFP"/>
    <property type="match status" value="1"/>
</dbReference>
<organism evidence="2 3">
    <name type="scientific">Malacoplasma iowae DK-CPA</name>
    <dbReference type="NCBI Taxonomy" id="1394179"/>
    <lineage>
        <taxon>Bacteria</taxon>
        <taxon>Bacillati</taxon>
        <taxon>Mycoplasmatota</taxon>
        <taxon>Mycoplasmoidales</taxon>
        <taxon>Mycoplasmoidaceae</taxon>
        <taxon>Malacoplasma</taxon>
    </lineage>
</organism>
<reference evidence="2 3" key="1">
    <citation type="journal article" date="2014" name="PLoS ONE">
        <title>Reduction of Hydrogen Peroxide Accumulation and Toxicity by a Catalase from Mycoplasma iowae.</title>
        <authorList>
            <person name="Pritchard R.E."/>
            <person name="Prassinos A.J."/>
            <person name="Osborne J.D."/>
            <person name="Raviv Z."/>
            <person name="Balish M.F."/>
        </authorList>
    </citation>
    <scope>NUCLEOTIDE SEQUENCE [LARGE SCALE GENOMIC DNA]</scope>
    <source>
        <strain evidence="2 3">DK-CPA</strain>
    </source>
</reference>
<sequence>MKILITAGCTKEKIDGVRSITTIPSIELGQKLVSSALKKNHEVIFVASSLITDKEIVENKNFKQLLVTDFKSTHDCLQKLFTLNKIDAVIQTMAISDFVVSGFINKDDIYEIKNNNDFKKLIKQNPNKISSNNDILISMTKTPKILSMFKKWNPETKVVGFKLLVNAIDSEIKAAITKQKNDSNVDYIVFNDLKNITDTKHIAHLYFKDDLENYISFYKTKKEIADGLIKTLERKN</sequence>
<accession>A0A084U4P7</accession>
<evidence type="ECO:0000313" key="2">
    <source>
        <dbReference type="EMBL" id="KFB07933.1"/>
    </source>
</evidence>
<dbReference type="AlphaFoldDB" id="A0A084U4P7"/>
<protein>
    <submittedName>
        <fullName evidence="2">Phosphopanthothenate--cysteine ligase</fullName>
    </submittedName>
</protein>
<name>A0A084U4P7_MALIO</name>
<dbReference type="Gene3D" id="3.40.50.10300">
    <property type="entry name" value="CoaB-like"/>
    <property type="match status" value="1"/>
</dbReference>
<keyword evidence="2" id="KW-0436">Ligase</keyword>
<evidence type="ECO:0000313" key="3">
    <source>
        <dbReference type="Proteomes" id="UP000028523"/>
    </source>
</evidence>
<dbReference type="InterPro" id="IPR035929">
    <property type="entry name" value="CoaB-like_sf"/>
</dbReference>
<evidence type="ECO:0000259" key="1">
    <source>
        <dbReference type="Pfam" id="PF04127"/>
    </source>
</evidence>
<dbReference type="EMBL" id="AWQU01000044">
    <property type="protein sequence ID" value="KFB07933.1"/>
    <property type="molecule type" value="Genomic_DNA"/>
</dbReference>
<proteinExistence type="predicted"/>
<feature type="domain" description="DNA/pantothenate metabolism flavoprotein C-terminal" evidence="1">
    <location>
        <begin position="2"/>
        <end position="232"/>
    </location>
</feature>
<dbReference type="InterPro" id="IPR007085">
    <property type="entry name" value="DNA/pantothenate-metab_flavo_C"/>
</dbReference>
<comment type="caution">
    <text evidence="2">The sequence shown here is derived from an EMBL/GenBank/DDBJ whole genome shotgun (WGS) entry which is preliminary data.</text>
</comment>
<dbReference type="Proteomes" id="UP000028523">
    <property type="component" value="Unassembled WGS sequence"/>
</dbReference>
<dbReference type="SUPFAM" id="SSF102645">
    <property type="entry name" value="CoaB-like"/>
    <property type="match status" value="1"/>
</dbReference>
<gene>
    <name evidence="2" type="primary">coaB</name>
    <name evidence="2" type="ORF">P271_798</name>
</gene>
<dbReference type="GO" id="GO:0015937">
    <property type="term" value="P:coenzyme A biosynthetic process"/>
    <property type="evidence" value="ECO:0007669"/>
    <property type="project" value="UniProtKB-ARBA"/>
</dbReference>